<dbReference type="Proteomes" id="UP001479436">
    <property type="component" value="Unassembled WGS sequence"/>
</dbReference>
<feature type="transmembrane region" description="Helical" evidence="11">
    <location>
        <begin position="16"/>
        <end position="35"/>
    </location>
</feature>
<organism evidence="12 13">
    <name type="scientific">Basidiobolus ranarum</name>
    <dbReference type="NCBI Taxonomy" id="34480"/>
    <lineage>
        <taxon>Eukaryota</taxon>
        <taxon>Fungi</taxon>
        <taxon>Fungi incertae sedis</taxon>
        <taxon>Zoopagomycota</taxon>
        <taxon>Entomophthoromycotina</taxon>
        <taxon>Basidiobolomycetes</taxon>
        <taxon>Basidiobolales</taxon>
        <taxon>Basidiobolaceae</taxon>
        <taxon>Basidiobolus</taxon>
    </lineage>
</organism>
<evidence type="ECO:0000256" key="2">
    <source>
        <dbReference type="ARBA" id="ARBA00004687"/>
    </source>
</evidence>
<evidence type="ECO:0000256" key="6">
    <source>
        <dbReference type="ARBA" id="ARBA00022692"/>
    </source>
</evidence>
<evidence type="ECO:0000256" key="4">
    <source>
        <dbReference type="ARBA" id="ARBA00022676"/>
    </source>
</evidence>
<evidence type="ECO:0000256" key="11">
    <source>
        <dbReference type="RuleBase" id="RU363075"/>
    </source>
</evidence>
<keyword evidence="6 11" id="KW-0812">Transmembrane</keyword>
<comment type="caution">
    <text evidence="12">The sequence shown here is derived from an EMBL/GenBank/DDBJ whole genome shotgun (WGS) entry which is preliminary data.</text>
</comment>
<keyword evidence="4 11" id="KW-0328">Glycosyltransferase</keyword>
<comment type="pathway">
    <text evidence="2">Glycolipid biosynthesis; glycosylphosphatidylinositol-anchor biosynthesis.</text>
</comment>
<evidence type="ECO:0000256" key="8">
    <source>
        <dbReference type="ARBA" id="ARBA00022989"/>
    </source>
</evidence>
<keyword evidence="13" id="KW-1185">Reference proteome</keyword>
<dbReference type="PANTHER" id="PTHR22760">
    <property type="entry name" value="GLYCOSYLTRANSFERASE"/>
    <property type="match status" value="1"/>
</dbReference>
<proteinExistence type="inferred from homology"/>
<evidence type="ECO:0000256" key="5">
    <source>
        <dbReference type="ARBA" id="ARBA00022679"/>
    </source>
</evidence>
<dbReference type="EMBL" id="JASJQH010006917">
    <property type="protein sequence ID" value="KAK9727564.1"/>
    <property type="molecule type" value="Genomic_DNA"/>
</dbReference>
<comment type="caution">
    <text evidence="11">Lacks conserved residue(s) required for the propagation of feature annotation.</text>
</comment>
<feature type="transmembrane region" description="Helical" evidence="11">
    <location>
        <begin position="64"/>
        <end position="83"/>
    </location>
</feature>
<keyword evidence="5" id="KW-0808">Transferase</keyword>
<keyword evidence="3" id="KW-0337">GPI-anchor biosynthesis</keyword>
<dbReference type="Pfam" id="PF03901">
    <property type="entry name" value="Glyco_transf_22"/>
    <property type="match status" value="1"/>
</dbReference>
<evidence type="ECO:0000256" key="9">
    <source>
        <dbReference type="ARBA" id="ARBA00023136"/>
    </source>
</evidence>
<keyword evidence="9 11" id="KW-0472">Membrane</keyword>
<evidence type="ECO:0000256" key="1">
    <source>
        <dbReference type="ARBA" id="ARBA00004477"/>
    </source>
</evidence>
<comment type="similarity">
    <text evidence="10">Belongs to the glycosyltransferase 22 family. PIGZ subfamily.</text>
</comment>
<evidence type="ECO:0000313" key="13">
    <source>
        <dbReference type="Proteomes" id="UP001479436"/>
    </source>
</evidence>
<comment type="subcellular location">
    <subcellularLocation>
        <location evidence="1 11">Endoplasmic reticulum membrane</location>
        <topology evidence="1 11">Multi-pass membrane protein</topology>
    </subcellularLocation>
</comment>
<keyword evidence="7 11" id="KW-0256">Endoplasmic reticulum</keyword>
<name>A0ABR2W916_9FUNG</name>
<sequence length="261" mass="29625">MPLPIHFHELSTNQSILLLAFAYSALFGIAVLSIMPHQEPRFLLPIFFPVIFILSDKYKQMSKGFWSLFILFNISGLLIFGILHQGGIIPVISHIQHEIKKSVFCSLYEEHLHCQHSSPLHGNEVDTQFKLRTNVIFYKTYMPPQHLFTIKKGDRIYLVDLAGASLESLEKTLTSYHGIPSSFMQSANESTGVIFGITDNGEFQRTLVVAPSVVDLGPLRSRLKLIHQQWPHLDTDYLSLTIQNPGDSLYLNVYTLLNTIN</sequence>
<gene>
    <name evidence="12" type="primary">SMP3_1</name>
    <name evidence="12" type="ORF">K7432_001731</name>
</gene>
<dbReference type="GO" id="GO:0016757">
    <property type="term" value="F:glycosyltransferase activity"/>
    <property type="evidence" value="ECO:0007669"/>
    <property type="project" value="UniProtKB-KW"/>
</dbReference>
<dbReference type="EC" id="2.4.1.-" evidence="11"/>
<evidence type="ECO:0000256" key="7">
    <source>
        <dbReference type="ARBA" id="ARBA00022824"/>
    </source>
</evidence>
<dbReference type="PANTHER" id="PTHR22760:SF3">
    <property type="entry name" value="GPI MANNOSYLTRANSFERASE 4"/>
    <property type="match status" value="1"/>
</dbReference>
<keyword evidence="8 11" id="KW-1133">Transmembrane helix</keyword>
<evidence type="ECO:0000256" key="10">
    <source>
        <dbReference type="ARBA" id="ARBA00038466"/>
    </source>
</evidence>
<protein>
    <recommendedName>
        <fullName evidence="11">Mannosyltransferase</fullName>
        <ecNumber evidence="11">2.4.1.-</ecNumber>
    </recommendedName>
</protein>
<evidence type="ECO:0000256" key="3">
    <source>
        <dbReference type="ARBA" id="ARBA00022502"/>
    </source>
</evidence>
<reference evidence="12 13" key="1">
    <citation type="submission" date="2023-04" db="EMBL/GenBank/DDBJ databases">
        <title>Genome of Basidiobolus ranarum AG-B5.</title>
        <authorList>
            <person name="Stajich J.E."/>
            <person name="Carter-House D."/>
            <person name="Gryganskyi A."/>
        </authorList>
    </citation>
    <scope>NUCLEOTIDE SEQUENCE [LARGE SCALE GENOMIC DNA]</scope>
    <source>
        <strain evidence="12 13">AG-B5</strain>
    </source>
</reference>
<accession>A0ABR2W916</accession>
<dbReference type="InterPro" id="IPR005599">
    <property type="entry name" value="GPI_mannosylTrfase"/>
</dbReference>
<evidence type="ECO:0000313" key="12">
    <source>
        <dbReference type="EMBL" id="KAK9727564.1"/>
    </source>
</evidence>